<dbReference type="AlphaFoldDB" id="A0A8S3Q5C3"/>
<comment type="caution">
    <text evidence="1">The sequence shown here is derived from an EMBL/GenBank/DDBJ whole genome shotgun (WGS) entry which is preliminary data.</text>
</comment>
<evidence type="ECO:0000313" key="2">
    <source>
        <dbReference type="Proteomes" id="UP000683360"/>
    </source>
</evidence>
<accession>A0A8S3Q5C3</accession>
<proteinExistence type="predicted"/>
<protein>
    <submittedName>
        <fullName evidence="1">Uncharacterized protein</fullName>
    </submittedName>
</protein>
<sequence>MQSRGFTVELSSKKDVRLDHNLSIEEFNRAFRKYRNIMGKAFPQRKVELEQYESDINEISQNYGPCFYTYHKMFSAKAAAAIVEHNIVINWSKVDDKLLNLVTHLFKAEHVLTAGNLTTHQNFVKRQNTAIQLYPKGLQIFVTQIRGTDRFLILQGQNSAITTITALAIEENANSCTHVVNVGQAGMA</sequence>
<dbReference type="Proteomes" id="UP000683360">
    <property type="component" value="Unassembled WGS sequence"/>
</dbReference>
<organism evidence="1 2">
    <name type="scientific">Mytilus edulis</name>
    <name type="common">Blue mussel</name>
    <dbReference type="NCBI Taxonomy" id="6550"/>
    <lineage>
        <taxon>Eukaryota</taxon>
        <taxon>Metazoa</taxon>
        <taxon>Spiralia</taxon>
        <taxon>Lophotrochozoa</taxon>
        <taxon>Mollusca</taxon>
        <taxon>Bivalvia</taxon>
        <taxon>Autobranchia</taxon>
        <taxon>Pteriomorphia</taxon>
        <taxon>Mytilida</taxon>
        <taxon>Mytiloidea</taxon>
        <taxon>Mytilidae</taxon>
        <taxon>Mytilinae</taxon>
        <taxon>Mytilus</taxon>
    </lineage>
</organism>
<reference evidence="1" key="1">
    <citation type="submission" date="2021-03" db="EMBL/GenBank/DDBJ databases">
        <authorList>
            <person name="Bekaert M."/>
        </authorList>
    </citation>
    <scope>NUCLEOTIDE SEQUENCE</scope>
</reference>
<gene>
    <name evidence="1" type="ORF">MEDL_4914</name>
</gene>
<keyword evidence="2" id="KW-1185">Reference proteome</keyword>
<name>A0A8S3Q5C3_MYTED</name>
<dbReference type="EMBL" id="CAJPWZ010000295">
    <property type="protein sequence ID" value="CAG2189573.1"/>
    <property type="molecule type" value="Genomic_DNA"/>
</dbReference>
<evidence type="ECO:0000313" key="1">
    <source>
        <dbReference type="EMBL" id="CAG2189573.1"/>
    </source>
</evidence>
<dbReference type="OrthoDB" id="10362470at2759"/>